<gene>
    <name evidence="6" type="ORF">PMEA_00014208</name>
</gene>
<dbReference type="GO" id="GO:0016020">
    <property type="term" value="C:membrane"/>
    <property type="evidence" value="ECO:0007669"/>
    <property type="project" value="UniProtKB-SubCell"/>
</dbReference>
<evidence type="ECO:0000256" key="1">
    <source>
        <dbReference type="ARBA" id="ARBA00004141"/>
    </source>
</evidence>
<dbReference type="PRINTS" id="PR00259">
    <property type="entry name" value="TMFOUR"/>
</dbReference>
<accession>A0AAU9WYI3</accession>
<dbReference type="PANTHER" id="PTHR19282:SF452">
    <property type="entry name" value="LD03691P"/>
    <property type="match status" value="1"/>
</dbReference>
<keyword evidence="2 5" id="KW-0812">Transmembrane</keyword>
<dbReference type="InterPro" id="IPR018499">
    <property type="entry name" value="Tetraspanin/Peripherin"/>
</dbReference>
<evidence type="ECO:0000313" key="6">
    <source>
        <dbReference type="EMBL" id="CAH3130509.1"/>
    </source>
</evidence>
<dbReference type="Proteomes" id="UP001159428">
    <property type="component" value="Unassembled WGS sequence"/>
</dbReference>
<evidence type="ECO:0000313" key="7">
    <source>
        <dbReference type="Proteomes" id="UP001159428"/>
    </source>
</evidence>
<feature type="transmembrane region" description="Helical" evidence="5">
    <location>
        <begin position="190"/>
        <end position="210"/>
    </location>
</feature>
<keyword evidence="3 5" id="KW-1133">Transmembrane helix</keyword>
<dbReference type="AlphaFoldDB" id="A0AAU9WYI3"/>
<name>A0AAU9WYI3_9CNID</name>
<protein>
    <recommendedName>
        <fullName evidence="8">Tetraspanin-31</fullName>
    </recommendedName>
</protein>
<evidence type="ECO:0000256" key="2">
    <source>
        <dbReference type="ARBA" id="ARBA00022692"/>
    </source>
</evidence>
<evidence type="ECO:0008006" key="8">
    <source>
        <dbReference type="Google" id="ProtNLM"/>
    </source>
</evidence>
<evidence type="ECO:0000256" key="4">
    <source>
        <dbReference type="ARBA" id="ARBA00023136"/>
    </source>
</evidence>
<keyword evidence="7" id="KW-1185">Reference proteome</keyword>
<feature type="transmembrane region" description="Helical" evidence="5">
    <location>
        <begin position="83"/>
        <end position="107"/>
    </location>
</feature>
<evidence type="ECO:0000256" key="3">
    <source>
        <dbReference type="ARBA" id="ARBA00022989"/>
    </source>
</evidence>
<reference evidence="6 7" key="1">
    <citation type="submission" date="2022-05" db="EMBL/GenBank/DDBJ databases">
        <authorList>
            <consortium name="Genoscope - CEA"/>
            <person name="William W."/>
        </authorList>
    </citation>
    <scope>NUCLEOTIDE SEQUENCE [LARGE SCALE GENOMIC DNA]</scope>
</reference>
<feature type="transmembrane region" description="Helical" evidence="5">
    <location>
        <begin position="21"/>
        <end position="41"/>
    </location>
</feature>
<feature type="transmembrane region" description="Helical" evidence="5">
    <location>
        <begin position="53"/>
        <end position="76"/>
    </location>
</feature>
<comment type="caution">
    <text evidence="6">The sequence shown here is derived from an EMBL/GenBank/DDBJ whole genome shotgun (WGS) entry which is preliminary data.</text>
</comment>
<evidence type="ECO:0000256" key="5">
    <source>
        <dbReference type="SAM" id="Phobius"/>
    </source>
</evidence>
<sequence>MYSPKYSKAQSCAYFCFKNALVALNTLYIFIALVMICVAVYAKASSKITSLPILGGVVACGVFLLLIAIMGVAGAVRHSQVILFFYMIIMLLLFIIQMSVSLGAIAVSHEQQSNLMEAGWGKMPPNLKTKIQTIKDCCGFKNKNMTSGEMGHPKCTALPCCNETTNDDTCPKCKTCYDKLKDVVNHLLKVAGGIGLFFSFTLLFGVYMACRYRNQKDPRANPGAFL</sequence>
<organism evidence="6 7">
    <name type="scientific">Pocillopora meandrina</name>
    <dbReference type="NCBI Taxonomy" id="46732"/>
    <lineage>
        <taxon>Eukaryota</taxon>
        <taxon>Metazoa</taxon>
        <taxon>Cnidaria</taxon>
        <taxon>Anthozoa</taxon>
        <taxon>Hexacorallia</taxon>
        <taxon>Scleractinia</taxon>
        <taxon>Astrocoeniina</taxon>
        <taxon>Pocilloporidae</taxon>
        <taxon>Pocillopora</taxon>
    </lineage>
</organism>
<proteinExistence type="predicted"/>
<comment type="subcellular location">
    <subcellularLocation>
        <location evidence="1">Membrane</location>
        <topology evidence="1">Multi-pass membrane protein</topology>
    </subcellularLocation>
</comment>
<keyword evidence="4 5" id="KW-0472">Membrane</keyword>
<dbReference type="Pfam" id="PF00335">
    <property type="entry name" value="Tetraspanin"/>
    <property type="match status" value="1"/>
</dbReference>
<dbReference type="PANTHER" id="PTHR19282">
    <property type="entry name" value="TETRASPANIN"/>
    <property type="match status" value="1"/>
</dbReference>
<dbReference type="EMBL" id="CALNXJ010000025">
    <property type="protein sequence ID" value="CAH3130509.1"/>
    <property type="molecule type" value="Genomic_DNA"/>
</dbReference>